<accession>A0A0F4Z126</accession>
<dbReference type="EMBL" id="LASV01000096">
    <property type="protein sequence ID" value="KKA23578.1"/>
    <property type="molecule type" value="Genomic_DNA"/>
</dbReference>
<dbReference type="GeneID" id="25314768"/>
<dbReference type="InterPro" id="IPR039931">
    <property type="entry name" value="EEIG1/2-like"/>
</dbReference>
<name>A0A0F4Z126_RASE3</name>
<feature type="region of interest" description="Disordered" evidence="1">
    <location>
        <begin position="247"/>
        <end position="340"/>
    </location>
</feature>
<proteinExistence type="predicted"/>
<dbReference type="AlphaFoldDB" id="A0A0F4Z126"/>
<protein>
    <recommendedName>
        <fullName evidence="2">C2 NT-type domain-containing protein</fullName>
    </recommendedName>
</protein>
<reference evidence="3 4" key="1">
    <citation type="submission" date="2015-04" db="EMBL/GenBank/DDBJ databases">
        <authorList>
            <person name="Heijne W.H."/>
            <person name="Fedorova N.D."/>
            <person name="Nierman W.C."/>
            <person name="Vollebregt A.W."/>
            <person name="Zhao Z."/>
            <person name="Wu L."/>
            <person name="Kumar M."/>
            <person name="Stam H."/>
            <person name="van den Berg M.A."/>
            <person name="Pel H.J."/>
        </authorList>
    </citation>
    <scope>NUCLEOTIDE SEQUENCE [LARGE SCALE GENOMIC DNA]</scope>
    <source>
        <strain evidence="3 4">CBS 393.64</strain>
    </source>
</reference>
<dbReference type="Proteomes" id="UP000053958">
    <property type="component" value="Unassembled WGS sequence"/>
</dbReference>
<dbReference type="STRING" id="1408163.A0A0F4Z126"/>
<dbReference type="PANTHER" id="PTHR21456">
    <property type="entry name" value="FAMILY WITH SEQUENCE SIMILARITY 102"/>
    <property type="match status" value="1"/>
</dbReference>
<evidence type="ECO:0000256" key="1">
    <source>
        <dbReference type="SAM" id="MobiDB-lite"/>
    </source>
</evidence>
<evidence type="ECO:0000313" key="3">
    <source>
        <dbReference type="EMBL" id="KKA23578.1"/>
    </source>
</evidence>
<feature type="compositionally biased region" description="Basic and acidic residues" evidence="1">
    <location>
        <begin position="289"/>
        <end position="328"/>
    </location>
</feature>
<dbReference type="PROSITE" id="PS51840">
    <property type="entry name" value="C2_NT"/>
    <property type="match status" value="1"/>
</dbReference>
<dbReference type="PANTHER" id="PTHR21456:SF1">
    <property type="entry name" value="C2 NT-TYPE DOMAIN-CONTAINING PROTEIN"/>
    <property type="match status" value="1"/>
</dbReference>
<gene>
    <name evidence="3" type="ORF">T310_2417</name>
</gene>
<feature type="domain" description="C2 NT-type" evidence="2">
    <location>
        <begin position="17"/>
        <end position="161"/>
    </location>
</feature>
<comment type="caution">
    <text evidence="3">The sequence shown here is derived from an EMBL/GenBank/DDBJ whole genome shotgun (WGS) entry which is preliminary data.</text>
</comment>
<organism evidence="3 4">
    <name type="scientific">Rasamsonia emersonii (strain ATCC 16479 / CBS 393.64 / IMI 116815)</name>
    <dbReference type="NCBI Taxonomy" id="1408163"/>
    <lineage>
        <taxon>Eukaryota</taxon>
        <taxon>Fungi</taxon>
        <taxon>Dikarya</taxon>
        <taxon>Ascomycota</taxon>
        <taxon>Pezizomycotina</taxon>
        <taxon>Eurotiomycetes</taxon>
        <taxon>Eurotiomycetidae</taxon>
        <taxon>Eurotiales</taxon>
        <taxon>Trichocomaceae</taxon>
        <taxon>Rasamsonia</taxon>
    </lineage>
</organism>
<dbReference type="InterPro" id="IPR019448">
    <property type="entry name" value="NT-C2"/>
</dbReference>
<dbReference type="RefSeq" id="XP_013330190.1">
    <property type="nucleotide sequence ID" value="XM_013474736.1"/>
</dbReference>
<keyword evidence="4" id="KW-1185">Reference proteome</keyword>
<evidence type="ECO:0000259" key="2">
    <source>
        <dbReference type="PROSITE" id="PS51840"/>
    </source>
</evidence>
<dbReference type="Pfam" id="PF10358">
    <property type="entry name" value="NT-C2"/>
    <property type="match status" value="1"/>
</dbReference>
<evidence type="ECO:0000313" key="4">
    <source>
        <dbReference type="Proteomes" id="UP000053958"/>
    </source>
</evidence>
<sequence length="358" mass="40331">MQAFVPKNRRRKPAEIRTQIKAHELTSTCLLQIIDLNNIPLVVGTSYVKWHLPSSTSAEHRGHTDRALIQDHRASWEYEKVLTVRLTIDRNHMLQECDIFFEVFQEFSSGSRGDRITLGNVKLNLAEYVDKSDNEEGITRRYLMQDSKINSTLKIGILMHQVDGDKNFVTSVDPRPPLKTPMVFGGIAGIMTSEHGDPDDLGRIPSVNTSRETGDLQDMYRRTLAASWTCRDGELPPDQLIEELFAGGSGWPATAPNARSGGDGDESISIASDPDSRTTVQGNRLSPNPDKRPKSSSSDHSRTDSKGGEDRLGGRGSLEHQMYDGNKERRWRNRRTNREVSEFDVRGDLRTWEISVRD</sequence>
<dbReference type="OrthoDB" id="3365224at2759"/>